<reference evidence="1" key="1">
    <citation type="submission" date="2023-04" db="EMBL/GenBank/DDBJ databases">
        <title>Ambrosiozyma monospora NBRC 10751.</title>
        <authorList>
            <person name="Ichikawa N."/>
            <person name="Sato H."/>
            <person name="Tonouchi N."/>
        </authorList>
    </citation>
    <scope>NUCLEOTIDE SEQUENCE</scope>
    <source>
        <strain evidence="1">NBRC 10751</strain>
    </source>
</reference>
<accession>A0ACB5UBS0</accession>
<evidence type="ECO:0000313" key="2">
    <source>
        <dbReference type="Proteomes" id="UP001165064"/>
    </source>
</evidence>
<proteinExistence type="predicted"/>
<dbReference type="Proteomes" id="UP001165064">
    <property type="component" value="Unassembled WGS sequence"/>
</dbReference>
<dbReference type="EMBL" id="BSXS01016223">
    <property type="protein sequence ID" value="GMF07453.1"/>
    <property type="molecule type" value="Genomic_DNA"/>
</dbReference>
<sequence>MTPSEWEAPNIEVRRVPSSVKRVAPAPSISIQSQEAVFSEASSSISMPYSVSSTIAKTRTYSSELVANHDDLELEYDTFSGSVASVTDNERTQTLTTLGSSLPPNLAGPPAQDQYDYSNDGNYNNQDGNQTIDSLTYDTTLESEPQETTLDMIHEKLSQSTSMSFQKAMMSPSVGSELSALNSSATSKINNDMRSRTRTPSVFSVTKVETGKVLTPESKLDQLTKQFDYLNVKIIKIEKELQFLDEIMPSCASSTVERKIQFEY</sequence>
<protein>
    <submittedName>
        <fullName evidence="1">Unnamed protein product</fullName>
    </submittedName>
</protein>
<gene>
    <name evidence="1" type="ORF">Amon02_001290900</name>
</gene>
<comment type="caution">
    <text evidence="1">The sequence shown here is derived from an EMBL/GenBank/DDBJ whole genome shotgun (WGS) entry which is preliminary data.</text>
</comment>
<organism evidence="1 2">
    <name type="scientific">Ambrosiozyma monospora</name>
    <name type="common">Yeast</name>
    <name type="synonym">Endomycopsis monosporus</name>
    <dbReference type="NCBI Taxonomy" id="43982"/>
    <lineage>
        <taxon>Eukaryota</taxon>
        <taxon>Fungi</taxon>
        <taxon>Dikarya</taxon>
        <taxon>Ascomycota</taxon>
        <taxon>Saccharomycotina</taxon>
        <taxon>Pichiomycetes</taxon>
        <taxon>Pichiales</taxon>
        <taxon>Pichiaceae</taxon>
        <taxon>Ambrosiozyma</taxon>
    </lineage>
</organism>
<name>A0ACB5UBS0_AMBMO</name>
<evidence type="ECO:0000313" key="1">
    <source>
        <dbReference type="EMBL" id="GMF07453.1"/>
    </source>
</evidence>
<keyword evidence="2" id="KW-1185">Reference proteome</keyword>